<dbReference type="PROSITE" id="PS00061">
    <property type="entry name" value="ADH_SHORT"/>
    <property type="match status" value="1"/>
</dbReference>
<evidence type="ECO:0000259" key="3">
    <source>
        <dbReference type="SMART" id="SM00822"/>
    </source>
</evidence>
<dbReference type="AlphaFoldDB" id="A0A1H9WWB6"/>
<dbReference type="RefSeq" id="WP_089962610.1">
    <property type="nucleotide sequence ID" value="NZ_FOFR01000050.1"/>
</dbReference>
<dbReference type="SUPFAM" id="SSF51735">
    <property type="entry name" value="NAD(P)-binding Rossmann-fold domains"/>
    <property type="match status" value="1"/>
</dbReference>
<sequence>MSGPLAGRVAVVTGASRGIGAAIATRLAREGAAVAITFSSSPDAARQVVADITAQGGRATAVRADNGNPEAVRAAITRAVEWCGRLDVLVNNAGIGAPAPLAKLSEKEFARLYAVNVRGAFVATQEAAKHLGAGGRVVTTGSVFAKRSPFPGMVGYSTTKAALAGFTRAAARELAPLGITVNLVQPGAVDTELNPADGPASEFMRGATPVGRYGTADEIAGLVAYLAGPEAGFITGATLTADGGFTS</sequence>
<name>A0A1H9WWB6_9PSEU</name>
<dbReference type="PANTHER" id="PTHR43639">
    <property type="entry name" value="OXIDOREDUCTASE, SHORT-CHAIN DEHYDROGENASE/REDUCTASE FAMILY (AFU_ORTHOLOGUE AFUA_5G02870)"/>
    <property type="match status" value="1"/>
</dbReference>
<evidence type="ECO:0000256" key="2">
    <source>
        <dbReference type="ARBA" id="ARBA00023002"/>
    </source>
</evidence>
<dbReference type="PRINTS" id="PR00080">
    <property type="entry name" value="SDRFAMILY"/>
</dbReference>
<gene>
    <name evidence="4" type="ORF">SAMN05216188_1501</name>
</gene>
<dbReference type="InterPro" id="IPR002347">
    <property type="entry name" value="SDR_fam"/>
</dbReference>
<dbReference type="Pfam" id="PF13561">
    <property type="entry name" value="adh_short_C2"/>
    <property type="match status" value="1"/>
</dbReference>
<keyword evidence="5" id="KW-1185">Reference proteome</keyword>
<keyword evidence="2" id="KW-0560">Oxidoreductase</keyword>
<dbReference type="InterPro" id="IPR036291">
    <property type="entry name" value="NAD(P)-bd_dom_sf"/>
</dbReference>
<evidence type="ECO:0000256" key="1">
    <source>
        <dbReference type="ARBA" id="ARBA00006484"/>
    </source>
</evidence>
<organism evidence="4 5">
    <name type="scientific">Lentzea xinjiangensis</name>
    <dbReference type="NCBI Taxonomy" id="402600"/>
    <lineage>
        <taxon>Bacteria</taxon>
        <taxon>Bacillati</taxon>
        <taxon>Actinomycetota</taxon>
        <taxon>Actinomycetes</taxon>
        <taxon>Pseudonocardiales</taxon>
        <taxon>Pseudonocardiaceae</taxon>
        <taxon>Lentzea</taxon>
    </lineage>
</organism>
<dbReference type="EMBL" id="FOFR01000050">
    <property type="protein sequence ID" value="SES38206.1"/>
    <property type="molecule type" value="Genomic_DNA"/>
</dbReference>
<comment type="similarity">
    <text evidence="1">Belongs to the short-chain dehydrogenases/reductases (SDR) family.</text>
</comment>
<reference evidence="5" key="1">
    <citation type="submission" date="2016-10" db="EMBL/GenBank/DDBJ databases">
        <authorList>
            <person name="Varghese N."/>
            <person name="Submissions S."/>
        </authorList>
    </citation>
    <scope>NUCLEOTIDE SEQUENCE [LARGE SCALE GENOMIC DNA]</scope>
    <source>
        <strain evidence="5">CGMCC 4.3525</strain>
    </source>
</reference>
<dbReference type="PRINTS" id="PR00081">
    <property type="entry name" value="GDHRDH"/>
</dbReference>
<dbReference type="PANTHER" id="PTHR43639:SF1">
    <property type="entry name" value="SHORT-CHAIN DEHYDROGENASE_REDUCTASE FAMILY PROTEIN"/>
    <property type="match status" value="1"/>
</dbReference>
<dbReference type="OrthoDB" id="154414at2"/>
<dbReference type="Gene3D" id="3.40.50.720">
    <property type="entry name" value="NAD(P)-binding Rossmann-like Domain"/>
    <property type="match status" value="1"/>
</dbReference>
<dbReference type="InterPro" id="IPR020904">
    <property type="entry name" value="Sc_DH/Rdtase_CS"/>
</dbReference>
<dbReference type="SMART" id="SM00822">
    <property type="entry name" value="PKS_KR"/>
    <property type="match status" value="1"/>
</dbReference>
<feature type="domain" description="Ketoreductase" evidence="3">
    <location>
        <begin position="8"/>
        <end position="192"/>
    </location>
</feature>
<dbReference type="FunFam" id="3.40.50.720:FF:000084">
    <property type="entry name" value="Short-chain dehydrogenase reductase"/>
    <property type="match status" value="1"/>
</dbReference>
<dbReference type="GO" id="GO:0016491">
    <property type="term" value="F:oxidoreductase activity"/>
    <property type="evidence" value="ECO:0007669"/>
    <property type="project" value="UniProtKB-KW"/>
</dbReference>
<dbReference type="STRING" id="402600.SAMN05216188_1501"/>
<protein>
    <submittedName>
        <fullName evidence="4">3-oxoacyl-[acyl-carrier protein] reductase</fullName>
    </submittedName>
</protein>
<evidence type="ECO:0000313" key="5">
    <source>
        <dbReference type="Proteomes" id="UP000199352"/>
    </source>
</evidence>
<evidence type="ECO:0000313" key="4">
    <source>
        <dbReference type="EMBL" id="SES38206.1"/>
    </source>
</evidence>
<proteinExistence type="inferred from homology"/>
<dbReference type="InterPro" id="IPR057326">
    <property type="entry name" value="KR_dom"/>
</dbReference>
<dbReference type="Proteomes" id="UP000199352">
    <property type="component" value="Unassembled WGS sequence"/>
</dbReference>
<accession>A0A1H9WWB6</accession>